<gene>
    <name evidence="2" type="ORF">ENF32_03490</name>
</gene>
<dbReference type="SMART" id="SM00881">
    <property type="entry name" value="CoA_binding"/>
    <property type="match status" value="1"/>
</dbReference>
<reference evidence="2" key="1">
    <citation type="journal article" date="2020" name="mSystems">
        <title>Genome- and Community-Level Interaction Insights into Carbon Utilization and Element Cycling Functions of Hydrothermarchaeota in Hydrothermal Sediment.</title>
        <authorList>
            <person name="Zhou Z."/>
            <person name="Liu Y."/>
            <person name="Xu W."/>
            <person name="Pan J."/>
            <person name="Luo Z.H."/>
            <person name="Li M."/>
        </authorList>
    </citation>
    <scope>NUCLEOTIDE SEQUENCE [LARGE SCALE GENOMIC DNA]</scope>
    <source>
        <strain evidence="2">HyVt-115</strain>
    </source>
</reference>
<dbReference type="InterPro" id="IPR003781">
    <property type="entry name" value="CoA-bd"/>
</dbReference>
<dbReference type="EMBL" id="DQWS01000133">
    <property type="protein sequence ID" value="HDD53115.1"/>
    <property type="molecule type" value="Genomic_DNA"/>
</dbReference>
<dbReference type="PANTHER" id="PTHR33303">
    <property type="entry name" value="CYTOPLASMIC PROTEIN-RELATED"/>
    <property type="match status" value="1"/>
</dbReference>
<evidence type="ECO:0000313" key="2">
    <source>
        <dbReference type="EMBL" id="HDD53115.1"/>
    </source>
</evidence>
<organism evidence="2">
    <name type="scientific">Thermosulfidibacter takaii</name>
    <dbReference type="NCBI Taxonomy" id="412593"/>
    <lineage>
        <taxon>Bacteria</taxon>
        <taxon>Pseudomonadati</taxon>
        <taxon>Thermosulfidibacterota</taxon>
        <taxon>Thermosulfidibacteria</taxon>
        <taxon>Thermosulfidibacterales</taxon>
        <taxon>Thermosulfidibacteraceae</taxon>
    </lineage>
</organism>
<sequence length="122" mass="13891">MVPEHLMEIVKKARTIAVVGASPREGRPSLRIYRFLKKRGYRVFPVNPNYPSVDGDPTYPSLLAIEEDVDVVDVFRRKDKVLEGAVRKRVKLIWMQEGVVNPQAARLAEEAGIPVVMDRCIY</sequence>
<protein>
    <submittedName>
        <fullName evidence="2">CoA-binding protein</fullName>
    </submittedName>
</protein>
<dbReference type="Proteomes" id="UP000885690">
    <property type="component" value="Unassembled WGS sequence"/>
</dbReference>
<dbReference type="PANTHER" id="PTHR33303:SF2">
    <property type="entry name" value="COA-BINDING DOMAIN-CONTAINING PROTEIN"/>
    <property type="match status" value="1"/>
</dbReference>
<accession>A0A7C0Y5V9</accession>
<evidence type="ECO:0000259" key="1">
    <source>
        <dbReference type="SMART" id="SM00881"/>
    </source>
</evidence>
<dbReference type="Pfam" id="PF13380">
    <property type="entry name" value="CoA_binding_2"/>
    <property type="match status" value="1"/>
</dbReference>
<dbReference type="InterPro" id="IPR036291">
    <property type="entry name" value="NAD(P)-bd_dom_sf"/>
</dbReference>
<comment type="caution">
    <text evidence="2">The sequence shown here is derived from an EMBL/GenBank/DDBJ whole genome shotgun (WGS) entry which is preliminary data.</text>
</comment>
<proteinExistence type="predicted"/>
<dbReference type="AlphaFoldDB" id="A0A7C0Y5V9"/>
<name>A0A7C0Y5V9_9BACT</name>
<dbReference type="SUPFAM" id="SSF51735">
    <property type="entry name" value="NAD(P)-binding Rossmann-fold domains"/>
    <property type="match status" value="1"/>
</dbReference>
<feature type="domain" description="CoA-binding" evidence="1">
    <location>
        <begin position="9"/>
        <end position="99"/>
    </location>
</feature>
<dbReference type="Gene3D" id="3.40.50.720">
    <property type="entry name" value="NAD(P)-binding Rossmann-like Domain"/>
    <property type="match status" value="1"/>
</dbReference>